<keyword evidence="2" id="KW-1185">Reference proteome</keyword>
<dbReference type="AlphaFoldDB" id="A0A6I6JZG0"/>
<proteinExistence type="predicted"/>
<dbReference type="Pfam" id="PF19630">
    <property type="entry name" value="DUF6134"/>
    <property type="match status" value="1"/>
</dbReference>
<dbReference type="InterPro" id="IPR045767">
    <property type="entry name" value="DUF6134"/>
</dbReference>
<protein>
    <submittedName>
        <fullName evidence="1">Uncharacterized protein</fullName>
    </submittedName>
</protein>
<accession>A0A6I6JZG0</accession>
<dbReference type="RefSeq" id="WP_158869671.1">
    <property type="nucleotide sequence ID" value="NZ_CP046401.1"/>
</dbReference>
<organism evidence="1 2">
    <name type="scientific">Maribellus comscasis</name>
    <dbReference type="NCBI Taxonomy" id="2681766"/>
    <lineage>
        <taxon>Bacteria</taxon>
        <taxon>Pseudomonadati</taxon>
        <taxon>Bacteroidota</taxon>
        <taxon>Bacteroidia</taxon>
        <taxon>Marinilabiliales</taxon>
        <taxon>Prolixibacteraceae</taxon>
        <taxon>Maribellus</taxon>
    </lineage>
</organism>
<evidence type="ECO:0000313" key="2">
    <source>
        <dbReference type="Proteomes" id="UP000428260"/>
    </source>
</evidence>
<name>A0A6I6JZG0_9BACT</name>
<dbReference type="KEGG" id="mcos:GM418_23620"/>
<sequence>MNSLFFVKYHFRNKDSNKKNLGVGNIFPLLYRILFLFLLLSSVSAESKEITSKYTLEMLGSKVGEFSVTQKNENGKLNIEAITDVKVKLLFSYRVKYVQNTVYEQGVLKHSNVKTYKNGKLNSDMMLKQEKDAYLLVVDGDTTLINDSITYSGSLLYFNEPLGIKQLYKERTAEMLSIALLSAHTYVVKDEKERELNRYIYKNGVLEYAKMRHALGTLELKRVSENTMND</sequence>
<dbReference type="Proteomes" id="UP000428260">
    <property type="component" value="Chromosome"/>
</dbReference>
<dbReference type="EMBL" id="CP046401">
    <property type="protein sequence ID" value="QGY46540.1"/>
    <property type="molecule type" value="Genomic_DNA"/>
</dbReference>
<evidence type="ECO:0000313" key="1">
    <source>
        <dbReference type="EMBL" id="QGY46540.1"/>
    </source>
</evidence>
<gene>
    <name evidence="1" type="ORF">GM418_23620</name>
</gene>
<reference evidence="1 2" key="1">
    <citation type="submission" date="2019-11" db="EMBL/GenBank/DDBJ databases">
        <authorList>
            <person name="Zheng R.K."/>
            <person name="Sun C.M."/>
        </authorList>
    </citation>
    <scope>NUCLEOTIDE SEQUENCE [LARGE SCALE GENOMIC DNA]</scope>
    <source>
        <strain evidence="1 2">WC007</strain>
    </source>
</reference>